<name>A0ABX4PJ16_9LEPT</name>
<reference evidence="1 2" key="1">
    <citation type="submission" date="2017-07" db="EMBL/GenBank/DDBJ databases">
        <title>Leptospira spp. isolated from tropical soils.</title>
        <authorList>
            <person name="Thibeaux R."/>
            <person name="Iraola G."/>
            <person name="Ferres I."/>
            <person name="Bierque E."/>
            <person name="Girault D."/>
            <person name="Soupe-Gilbert M.-E."/>
            <person name="Picardeau M."/>
            <person name="Goarant C."/>
        </authorList>
    </citation>
    <scope>NUCLEOTIDE SEQUENCE [LARGE SCALE GENOMIC DNA]</scope>
    <source>
        <strain evidence="1 2">ATI7-C-A2</strain>
    </source>
</reference>
<comment type="caution">
    <text evidence="1">The sequence shown here is derived from an EMBL/GenBank/DDBJ whole genome shotgun (WGS) entry which is preliminary data.</text>
</comment>
<sequence length="64" mass="7471">MLESKSHPIFYNRKPVKRLNGRGLKNSEICLFSDWILYVEVTTTLPFLKNYVLEKSANRPMILG</sequence>
<dbReference type="EMBL" id="NPEI01000008">
    <property type="protein sequence ID" value="PKA15331.1"/>
    <property type="molecule type" value="Genomic_DNA"/>
</dbReference>
<evidence type="ECO:0000313" key="1">
    <source>
        <dbReference type="EMBL" id="PKA15331.1"/>
    </source>
</evidence>
<organism evidence="1 2">
    <name type="scientific">Leptospira haakeii</name>
    <dbReference type="NCBI Taxonomy" id="2023198"/>
    <lineage>
        <taxon>Bacteria</taxon>
        <taxon>Pseudomonadati</taxon>
        <taxon>Spirochaetota</taxon>
        <taxon>Spirochaetia</taxon>
        <taxon>Leptospirales</taxon>
        <taxon>Leptospiraceae</taxon>
        <taxon>Leptospira</taxon>
    </lineage>
</organism>
<protein>
    <submittedName>
        <fullName evidence="1">Uncharacterized protein</fullName>
    </submittedName>
</protein>
<evidence type="ECO:0000313" key="2">
    <source>
        <dbReference type="Proteomes" id="UP000231857"/>
    </source>
</evidence>
<dbReference type="Proteomes" id="UP000231857">
    <property type="component" value="Unassembled WGS sequence"/>
</dbReference>
<proteinExistence type="predicted"/>
<gene>
    <name evidence="1" type="ORF">CH363_14005</name>
</gene>
<keyword evidence="2" id="KW-1185">Reference proteome</keyword>
<accession>A0ABX4PJ16</accession>